<accession>A0A1J5N0G7</accession>
<evidence type="ECO:0000313" key="6">
    <source>
        <dbReference type="Proteomes" id="UP000181901"/>
    </source>
</evidence>
<evidence type="ECO:0000256" key="3">
    <source>
        <dbReference type="SAM" id="SignalP"/>
    </source>
</evidence>
<dbReference type="PANTHER" id="PTHR36504">
    <property type="entry name" value="LIPOPOLYSACCHARIDE EXPORT SYSTEM PROTEIN LPTA"/>
    <property type="match status" value="1"/>
</dbReference>
<dbReference type="AlphaFoldDB" id="A0A1J5N0G7"/>
<dbReference type="InterPro" id="IPR005653">
    <property type="entry name" value="OstA-like_N"/>
</dbReference>
<feature type="region of interest" description="Disordered" evidence="2">
    <location>
        <begin position="114"/>
        <end position="149"/>
    </location>
</feature>
<keyword evidence="1 3" id="KW-0732">Signal</keyword>
<evidence type="ECO:0000259" key="4">
    <source>
        <dbReference type="Pfam" id="PF03968"/>
    </source>
</evidence>
<dbReference type="InterPro" id="IPR052037">
    <property type="entry name" value="LPS_export_LptA"/>
</dbReference>
<dbReference type="GO" id="GO:0009279">
    <property type="term" value="C:cell outer membrane"/>
    <property type="evidence" value="ECO:0007669"/>
    <property type="project" value="TreeGrafter"/>
</dbReference>
<dbReference type="Gene3D" id="2.60.450.10">
    <property type="entry name" value="Lipopolysaccharide (LPS) transport protein A like domain"/>
    <property type="match status" value="1"/>
</dbReference>
<sequence length="293" mass="31496">MKTRNKTLLKTVRHTGILLMLALLLVPARAMAQDWGEVREATVNLNVRKAPRPGAEHVVTLAKGQRVRTDFPQNGWLAVFELGEKDRDPAKAVGYANAKYLKVIEAEMAASVSATASEPAPTPAPAKDSGEGELKAPVAATPPAPIPVGVDPSRLPVKITSDRMTYDETGKVISFVGHVVATHGELTLWADKLSAYLASSTDKKFSADSVDRIVADGNVRAKKGTTEGTCGLLTYLVGPQLLKMERDPKLQDGPNSLTGEVINFHIKDDRSEVIGGKQRVKAVFMTPGNLKVQ</sequence>
<dbReference type="PANTHER" id="PTHR36504:SF1">
    <property type="entry name" value="LIPOPOLYSACCHARIDE EXPORT SYSTEM PROTEIN LPTA"/>
    <property type="match status" value="1"/>
</dbReference>
<evidence type="ECO:0000256" key="1">
    <source>
        <dbReference type="ARBA" id="ARBA00022729"/>
    </source>
</evidence>
<dbReference type="GO" id="GO:0017089">
    <property type="term" value="F:glycolipid transfer activity"/>
    <property type="evidence" value="ECO:0007669"/>
    <property type="project" value="TreeGrafter"/>
</dbReference>
<dbReference type="RefSeq" id="WP_242652806.1">
    <property type="nucleotide sequence ID" value="NZ_LKAQ01000001.1"/>
</dbReference>
<evidence type="ECO:0000256" key="2">
    <source>
        <dbReference type="SAM" id="MobiDB-lite"/>
    </source>
</evidence>
<feature type="domain" description="Organic solvent tolerance-like N-terminal" evidence="4">
    <location>
        <begin position="158"/>
        <end position="269"/>
    </location>
</feature>
<name>A0A1J5N0G7_9BACT</name>
<feature type="signal peptide" evidence="3">
    <location>
        <begin position="1"/>
        <end position="32"/>
    </location>
</feature>
<protein>
    <submittedName>
        <fullName evidence="5">Lipopolysaccharide transport periplasmic protein LptA</fullName>
    </submittedName>
</protein>
<proteinExistence type="predicted"/>
<gene>
    <name evidence="5" type="ORF">BerOc1_00058</name>
</gene>
<comment type="caution">
    <text evidence="5">The sequence shown here is derived from an EMBL/GenBank/DDBJ whole genome shotgun (WGS) entry which is preliminary data.</text>
</comment>
<reference evidence="5 6" key="1">
    <citation type="submission" date="2015-09" db="EMBL/GenBank/DDBJ databases">
        <title>Genome of Desulfovibrio dechloracetivorans BerOc1, a mercury methylating strain isolated from highly hydrocarbons and metals contaminated coastal sediments.</title>
        <authorList>
            <person name="Goni Urriza M."/>
            <person name="Gassie C."/>
            <person name="Bouchez O."/>
            <person name="Klopp C."/>
            <person name="Ranchou-Peyruse A."/>
            <person name="Remy G."/>
        </authorList>
    </citation>
    <scope>NUCLEOTIDE SEQUENCE [LARGE SCALE GENOMIC DNA]</scope>
    <source>
        <strain evidence="5 6">BerOc1</strain>
    </source>
</reference>
<dbReference type="Pfam" id="PF03968">
    <property type="entry name" value="LptD_N"/>
    <property type="match status" value="1"/>
</dbReference>
<dbReference type="GO" id="GO:0030288">
    <property type="term" value="C:outer membrane-bounded periplasmic space"/>
    <property type="evidence" value="ECO:0007669"/>
    <property type="project" value="TreeGrafter"/>
</dbReference>
<evidence type="ECO:0000313" key="5">
    <source>
        <dbReference type="EMBL" id="OIQ51604.1"/>
    </source>
</evidence>
<dbReference type="Gene3D" id="2.30.30.40">
    <property type="entry name" value="SH3 Domains"/>
    <property type="match status" value="1"/>
</dbReference>
<feature type="chain" id="PRO_5012927435" evidence="3">
    <location>
        <begin position="33"/>
        <end position="293"/>
    </location>
</feature>
<dbReference type="GO" id="GO:0015920">
    <property type="term" value="P:lipopolysaccharide transport"/>
    <property type="evidence" value="ECO:0007669"/>
    <property type="project" value="TreeGrafter"/>
</dbReference>
<dbReference type="Proteomes" id="UP000181901">
    <property type="component" value="Unassembled WGS sequence"/>
</dbReference>
<organism evidence="5 6">
    <name type="scientific">Pseudodesulfovibrio hydrargyri</name>
    <dbReference type="NCBI Taxonomy" id="2125990"/>
    <lineage>
        <taxon>Bacteria</taxon>
        <taxon>Pseudomonadati</taxon>
        <taxon>Thermodesulfobacteriota</taxon>
        <taxon>Desulfovibrionia</taxon>
        <taxon>Desulfovibrionales</taxon>
        <taxon>Desulfovibrionaceae</taxon>
    </lineage>
</organism>
<keyword evidence="6" id="KW-1185">Reference proteome</keyword>
<dbReference type="EMBL" id="LKAQ01000001">
    <property type="protein sequence ID" value="OIQ51604.1"/>
    <property type="molecule type" value="Genomic_DNA"/>
</dbReference>